<dbReference type="AlphaFoldDB" id="A0A833YDX3"/>
<feature type="non-terminal residue" evidence="2">
    <location>
        <position position="161"/>
    </location>
</feature>
<dbReference type="Proteomes" id="UP000619265">
    <property type="component" value="Unassembled WGS sequence"/>
</dbReference>
<sequence>MDKMVTVRTLLALATIKVWHLQQFDVINAFFRGELKEEIYMKKTSRLPQGQTWSALLVYVDDIVVASNSLDSIVILKTFLNQQFKIKDLGTLRYFLGIEVARSPNGIHLCQQKYTLDILADSASGCQSLPVSTFLSGLAALQPVPSPLLLGVLAAQILPIL</sequence>
<comment type="caution">
    <text evidence="2">The sequence shown here is derived from an EMBL/GenBank/DDBJ whole genome shotgun (WGS) entry which is preliminary data.</text>
</comment>
<dbReference type="SUPFAM" id="SSF56672">
    <property type="entry name" value="DNA/RNA polymerases"/>
    <property type="match status" value="1"/>
</dbReference>
<evidence type="ECO:0000313" key="3">
    <source>
        <dbReference type="Proteomes" id="UP000619265"/>
    </source>
</evidence>
<dbReference type="Gramene" id="Jr01_34140_p1">
    <property type="protein sequence ID" value="cds.Jr01_34140_p1"/>
    <property type="gene ID" value="Jr01_34140"/>
</dbReference>
<name>A0A833YDX3_JUGRE</name>
<organism evidence="2 3">
    <name type="scientific">Juglans regia</name>
    <name type="common">English walnut</name>
    <dbReference type="NCBI Taxonomy" id="51240"/>
    <lineage>
        <taxon>Eukaryota</taxon>
        <taxon>Viridiplantae</taxon>
        <taxon>Streptophyta</taxon>
        <taxon>Embryophyta</taxon>
        <taxon>Tracheophyta</taxon>
        <taxon>Spermatophyta</taxon>
        <taxon>Magnoliopsida</taxon>
        <taxon>eudicotyledons</taxon>
        <taxon>Gunneridae</taxon>
        <taxon>Pentapetalae</taxon>
        <taxon>rosids</taxon>
        <taxon>fabids</taxon>
        <taxon>Fagales</taxon>
        <taxon>Juglandaceae</taxon>
        <taxon>Juglans</taxon>
    </lineage>
</organism>
<evidence type="ECO:0000313" key="2">
    <source>
        <dbReference type="EMBL" id="KAF5482608.1"/>
    </source>
</evidence>
<proteinExistence type="predicted"/>
<evidence type="ECO:0000259" key="1">
    <source>
        <dbReference type="Pfam" id="PF07727"/>
    </source>
</evidence>
<protein>
    <recommendedName>
        <fullName evidence="1">Reverse transcriptase Ty1/copia-type domain-containing protein</fullName>
    </recommendedName>
</protein>
<feature type="domain" description="Reverse transcriptase Ty1/copia-type" evidence="1">
    <location>
        <begin position="57"/>
        <end position="121"/>
    </location>
</feature>
<gene>
    <name evidence="2" type="ORF">F2P56_003165</name>
</gene>
<dbReference type="Pfam" id="PF07727">
    <property type="entry name" value="RVT_2"/>
    <property type="match status" value="1"/>
</dbReference>
<dbReference type="InterPro" id="IPR013103">
    <property type="entry name" value="RVT_2"/>
</dbReference>
<accession>A0A833YDX3</accession>
<reference evidence="2" key="2">
    <citation type="submission" date="2020-03" db="EMBL/GenBank/DDBJ databases">
        <title>Walnut 2.0.</title>
        <authorList>
            <person name="Marrano A."/>
            <person name="Britton M."/>
            <person name="Zimin A.V."/>
            <person name="Zaini P.A."/>
            <person name="Workman R."/>
            <person name="Puiu D."/>
            <person name="Bianco L."/>
            <person name="Allen B.J."/>
            <person name="Troggio M."/>
            <person name="Leslie C.A."/>
            <person name="Timp W."/>
            <person name="Dendekar A."/>
            <person name="Salzberg S.L."/>
            <person name="Neale D.B."/>
        </authorList>
    </citation>
    <scope>NUCLEOTIDE SEQUENCE</scope>
    <source>
        <tissue evidence="2">Leaves</tissue>
    </source>
</reference>
<dbReference type="EMBL" id="LIHL02000001">
    <property type="protein sequence ID" value="KAF5482608.1"/>
    <property type="molecule type" value="Genomic_DNA"/>
</dbReference>
<reference evidence="2" key="1">
    <citation type="submission" date="2015-10" db="EMBL/GenBank/DDBJ databases">
        <authorList>
            <person name="Martinez-Garcia P.J."/>
            <person name="Crepeau M.W."/>
            <person name="Puiu D."/>
            <person name="Gonzalez-Ibeas D."/>
            <person name="Whalen J."/>
            <person name="Stevens K."/>
            <person name="Paul R."/>
            <person name="Butterfield T."/>
            <person name="Britton M."/>
            <person name="Reagan R."/>
            <person name="Chakraborty S."/>
            <person name="Walawage S.L."/>
            <person name="Vasquez-Gross H.A."/>
            <person name="Cardeno C."/>
            <person name="Famula R."/>
            <person name="Pratt K."/>
            <person name="Kuruganti S."/>
            <person name="Aradhya M.K."/>
            <person name="Leslie C.A."/>
            <person name="Dandekar A.M."/>
            <person name="Salzberg S.L."/>
            <person name="Wegrzyn J.L."/>
            <person name="Langley C.H."/>
            <person name="Neale D.B."/>
        </authorList>
    </citation>
    <scope>NUCLEOTIDE SEQUENCE</scope>
    <source>
        <tissue evidence="2">Leaves</tissue>
    </source>
</reference>
<dbReference type="InterPro" id="IPR043502">
    <property type="entry name" value="DNA/RNA_pol_sf"/>
</dbReference>